<sequence length="62" mass="7202">MILDDIIARIMLPIEYIKDSNIIVGQTYIPLERYFQAMLNKIVIKIYPISPQMATGMLNIME</sequence>
<reference evidence="1 2" key="1">
    <citation type="submission" date="2019-11" db="EMBL/GenBank/DDBJ databases">
        <title>Comparative genomics of hydrocarbon-degrading Desulfosarcina strains.</title>
        <authorList>
            <person name="Watanabe M."/>
            <person name="Kojima H."/>
            <person name="Fukui M."/>
        </authorList>
    </citation>
    <scope>NUCLEOTIDE SEQUENCE [LARGE SCALE GENOMIC DNA]</scope>
    <source>
        <strain evidence="2">oXyS1</strain>
    </source>
</reference>
<evidence type="ECO:0000313" key="1">
    <source>
        <dbReference type="EMBL" id="BBO86899.1"/>
    </source>
</evidence>
<proteinExistence type="predicted"/>
<protein>
    <submittedName>
        <fullName evidence="1">Uncharacterized protein</fullName>
    </submittedName>
</protein>
<evidence type="ECO:0000313" key="2">
    <source>
        <dbReference type="Proteomes" id="UP000422108"/>
    </source>
</evidence>
<accession>A0A5K8A2Z7</accession>
<organism evidence="1 2">
    <name type="scientific">Desulfosarcina ovata subsp. ovata</name>
    <dbReference type="NCBI Taxonomy" id="2752305"/>
    <lineage>
        <taxon>Bacteria</taxon>
        <taxon>Pseudomonadati</taxon>
        <taxon>Thermodesulfobacteriota</taxon>
        <taxon>Desulfobacteria</taxon>
        <taxon>Desulfobacterales</taxon>
        <taxon>Desulfosarcinaceae</taxon>
        <taxon>Desulfosarcina</taxon>
    </lineage>
</organism>
<keyword evidence="2" id="KW-1185">Reference proteome</keyword>
<gene>
    <name evidence="1" type="ORF">DSCOOX_00790</name>
</gene>
<dbReference type="EMBL" id="AP021879">
    <property type="protein sequence ID" value="BBO86899.1"/>
    <property type="molecule type" value="Genomic_DNA"/>
</dbReference>
<name>A0A5K8A2Z7_9BACT</name>
<dbReference type="Proteomes" id="UP000422108">
    <property type="component" value="Chromosome"/>
</dbReference>
<dbReference type="AlphaFoldDB" id="A0A5K8A2Z7"/>